<dbReference type="InterPro" id="IPR029058">
    <property type="entry name" value="AB_hydrolase_fold"/>
</dbReference>
<keyword evidence="1" id="KW-0472">Membrane</keyword>
<dbReference type="InterPro" id="IPR019431">
    <property type="entry name" value="DUF2417"/>
</dbReference>
<keyword evidence="1" id="KW-1133">Transmembrane helix</keyword>
<feature type="transmembrane region" description="Helical" evidence="1">
    <location>
        <begin position="142"/>
        <end position="163"/>
    </location>
</feature>
<dbReference type="SUPFAM" id="SSF53474">
    <property type="entry name" value="alpha/beta-Hydrolases"/>
    <property type="match status" value="1"/>
</dbReference>
<sequence>MASSATSLERQPLLGSSWAANDYRTIPESAPRAAHRQSHSPYLSFFLRFYFGLGVILLLLVTILTILLAINYFEPIPLLLPPHRSPALLPLWFCIISFAMLAPGLLFFELASHSTNFFHLFVLCCTIADAILLLALPEFRMTHSYLGLASAGLCLLSTLWAFLSSLHLQKKTIPFTLNPDLGAPIVTEIPLSRAQAKWSRRFKLVCALFGCLATALTAALVTFDLVLDAADSGFKPLANLTLVHPTSLTKHPVYPQDPADVNPYPVSFRLHLACESAPTAHQPDGLESRNSTRVTPTALVMAERGVSGVMAAQFLRQMVARSGSPSGLKARGEDGHLALTRVCFWDRIGYGHSDFVYQPVSVRLQTEALYHALQKQDQLDLSSSSKKDNKDKKDGHTLGKFMLVSTGYGHLFAQDFAIQHPQLVHSFLHIDAETPDSWYTDKVGLDSGARAGFASRYHGTFGSLFYDLLPALAEPIGITRIIGLLKGKSVVDRILAPGQRARAARQHDLAGGGWRIWAAGGGNPRLLMSSWLERLDANLGRASPNYVRLNKTSSHYRSLLSERPVAVLSSFWRMHADVEGWGEEQRESLVAPAKKSSSLVGWWRLGDRKKRTGGSDQGGAAGICSTKMGVIFCEEAVRKLIAAGQFWNSTAASPLQ</sequence>
<evidence type="ECO:0000313" key="5">
    <source>
        <dbReference type="Proteomes" id="UP000658997"/>
    </source>
</evidence>
<keyword evidence="5" id="KW-1185">Reference proteome</keyword>
<evidence type="ECO:0000313" key="4">
    <source>
        <dbReference type="Proteomes" id="UP000179920"/>
    </source>
</evidence>
<dbReference type="AlphaFoldDB" id="A0A1K0GYV0"/>
<dbReference type="Proteomes" id="UP000658997">
    <property type="component" value="Unassembled WGS sequence"/>
</dbReference>
<keyword evidence="1" id="KW-0812">Transmembrane</keyword>
<evidence type="ECO:0000313" key="3">
    <source>
        <dbReference type="EMBL" id="SYW83751.1"/>
    </source>
</evidence>
<evidence type="ECO:0000256" key="1">
    <source>
        <dbReference type="SAM" id="Phobius"/>
    </source>
</evidence>
<dbReference type="Pfam" id="PF10329">
    <property type="entry name" value="DUF2417"/>
    <property type="match status" value="1"/>
</dbReference>
<feature type="transmembrane region" description="Helical" evidence="1">
    <location>
        <begin position="90"/>
        <end position="110"/>
    </location>
</feature>
<dbReference type="OrthoDB" id="164921at2759"/>
<proteinExistence type="predicted"/>
<feature type="transmembrane region" description="Helical" evidence="1">
    <location>
        <begin position="45"/>
        <end position="70"/>
    </location>
</feature>
<organism evidence="2 4">
    <name type="scientific">Ustilago bromivora</name>
    <dbReference type="NCBI Taxonomy" id="307758"/>
    <lineage>
        <taxon>Eukaryota</taxon>
        <taxon>Fungi</taxon>
        <taxon>Dikarya</taxon>
        <taxon>Basidiomycota</taxon>
        <taxon>Ustilaginomycotina</taxon>
        <taxon>Ustilaginomycetes</taxon>
        <taxon>Ustilaginales</taxon>
        <taxon>Ustilaginaceae</taxon>
        <taxon>Ustilago</taxon>
    </lineage>
</organism>
<accession>A0A1K0GYV0</accession>
<dbReference type="EMBL" id="LT558137">
    <property type="protein sequence ID" value="SAM86215.1"/>
    <property type="molecule type" value="Genomic_DNA"/>
</dbReference>
<evidence type="ECO:0000313" key="2">
    <source>
        <dbReference type="EMBL" id="SAM86215.1"/>
    </source>
</evidence>
<protein>
    <submittedName>
        <fullName evidence="2">Uncharacterized protein</fullName>
    </submittedName>
</protein>
<gene>
    <name evidence="3" type="ORF">UBRO2_05307</name>
    <name evidence="2" type="ORF">UBRO_08645</name>
</gene>
<reference evidence="4" key="2">
    <citation type="submission" date="2016-04" db="EMBL/GenBank/DDBJ databases">
        <authorList>
            <person name="Guldener U."/>
            <person name="Guldener U."/>
        </authorList>
    </citation>
    <scope>NUCLEOTIDE SEQUENCE [LARGE SCALE GENOMIC DNA]</scope>
    <source>
        <strain evidence="4">UB2112</strain>
    </source>
</reference>
<feature type="transmembrane region" description="Helical" evidence="1">
    <location>
        <begin position="117"/>
        <end position="136"/>
    </location>
</feature>
<dbReference type="Gene3D" id="3.40.50.1820">
    <property type="entry name" value="alpha/beta hydrolase"/>
    <property type="match status" value="1"/>
</dbReference>
<dbReference type="EMBL" id="ULHB01000158">
    <property type="protein sequence ID" value="SYW83751.1"/>
    <property type="molecule type" value="Genomic_DNA"/>
</dbReference>
<dbReference type="Proteomes" id="UP000179920">
    <property type="component" value="Chromosome XXI"/>
</dbReference>
<name>A0A1K0GYV0_9BASI</name>
<reference evidence="3" key="3">
    <citation type="submission" date="2018-08" db="EMBL/GenBank/DDBJ databases">
        <authorList>
            <person name="Guldener U."/>
        </authorList>
    </citation>
    <scope>NUCLEOTIDE SEQUENCE</scope>
    <source>
        <strain evidence="3">UB2</strain>
    </source>
</reference>
<reference evidence="2" key="1">
    <citation type="submission" date="2016-04" db="EMBL/GenBank/DDBJ databases">
        <authorList>
            <person name="Evans L.H."/>
            <person name="Alamgir A."/>
            <person name="Owens N."/>
            <person name="Weber N.D."/>
            <person name="Virtaneva K."/>
            <person name="Barbian K."/>
            <person name="Babar A."/>
            <person name="Rosenke K."/>
        </authorList>
    </citation>
    <scope>NUCLEOTIDE SEQUENCE</scope>
    <source>
        <strain evidence="2">UB2112</strain>
    </source>
</reference>
<feature type="transmembrane region" description="Helical" evidence="1">
    <location>
        <begin position="202"/>
        <end position="227"/>
    </location>
</feature>